<dbReference type="NCBIfam" id="TIGR01714">
    <property type="entry name" value="phage_rep_org_N"/>
    <property type="match status" value="1"/>
</dbReference>
<dbReference type="AlphaFoldDB" id="R6WTP4"/>
<evidence type="ECO:0000313" key="4">
    <source>
        <dbReference type="Proteomes" id="UP000014937"/>
    </source>
</evidence>
<accession>R6WTP4</accession>
<dbReference type="Gene3D" id="1.10.10.630">
    <property type="entry name" value="DnaD domain-like"/>
    <property type="match status" value="1"/>
</dbReference>
<dbReference type="InterPro" id="IPR034829">
    <property type="entry name" value="DnaD-like_sf"/>
</dbReference>
<feature type="domain" description="Phage replisome organiser N-terminal" evidence="2">
    <location>
        <begin position="6"/>
        <end position="125"/>
    </location>
</feature>
<evidence type="ECO:0000259" key="2">
    <source>
        <dbReference type="Pfam" id="PF09681"/>
    </source>
</evidence>
<dbReference type="HOGENOM" id="CLU_055973_1_1_9"/>
<sequence length="284" mass="31905">MADVGWVRLSTRLFENRKIKYLLNQPKGAELVLLWVHLLCAAGTVNDGGRVYISQNVMYTPQSLAADFGVPKTIADKALTLFQDLELIEVESDGCIQILGWEKHQNITGLEKIREQNRLRKQKQRQCDKSRNVDEDMSRDSHVTECDKSRNVTQQRREEKNRKEKDDYHHPKRNDDDEEKTHTEIFALWEKNMMPLTPIVGEKLQALLGEVGEAAVEQGILAAVEHGARNFAYVQTVARNYASGNSKKQNAGAGYSGMDLVNELYGDVGGEGDAATAENSPNDC</sequence>
<dbReference type="RefSeq" id="WP_021720977.1">
    <property type="nucleotide sequence ID" value="NZ_FR892819.1"/>
</dbReference>
<evidence type="ECO:0000256" key="1">
    <source>
        <dbReference type="SAM" id="MobiDB-lite"/>
    </source>
</evidence>
<name>R6WTP4_9FIRM</name>
<dbReference type="EMBL" id="CBGL010000029">
    <property type="protein sequence ID" value="CDD10319.1"/>
    <property type="molecule type" value="Genomic_DNA"/>
</dbReference>
<proteinExistence type="predicted"/>
<dbReference type="PANTHER" id="PTHR37293">
    <property type="entry name" value="PHAGE REPLICATION PROTEIN-RELATED"/>
    <property type="match status" value="1"/>
</dbReference>
<evidence type="ECO:0000313" key="3">
    <source>
        <dbReference type="EMBL" id="CDD10319.1"/>
    </source>
</evidence>
<comment type="caution">
    <text evidence="3">The sequence shown here is derived from an EMBL/GenBank/DDBJ whole genome shotgun (WGS) entry which is preliminary data.</text>
</comment>
<gene>
    <name evidence="3" type="ORF">BN587_01945</name>
</gene>
<protein>
    <submittedName>
        <fullName evidence="3">N-terminal phage replisome organizer</fullName>
    </submittedName>
</protein>
<reference evidence="3" key="1">
    <citation type="submission" date="2012-11" db="EMBL/GenBank/DDBJ databases">
        <title>Dependencies among metagenomic species, viruses, plasmids and units of genetic variation.</title>
        <authorList>
            <person name="Nielsen H.B."/>
            <person name="Almeida M."/>
            <person name="Juncker A.S."/>
            <person name="Rasmussen S."/>
            <person name="Li J."/>
            <person name="Sunagawa S."/>
            <person name="Plichta D."/>
            <person name="Gautier L."/>
            <person name="Le Chatelier E."/>
            <person name="Peletier E."/>
            <person name="Bonde I."/>
            <person name="Nielsen T."/>
            <person name="Manichanh C."/>
            <person name="Arumugam M."/>
            <person name="Batto J."/>
            <person name="Santos M.B.Q.D."/>
            <person name="Blom N."/>
            <person name="Borruel N."/>
            <person name="Burgdorf K.S."/>
            <person name="Boumezbeur F."/>
            <person name="Casellas F."/>
            <person name="Dore J."/>
            <person name="Guarner F."/>
            <person name="Hansen T."/>
            <person name="Hildebrand F."/>
            <person name="Kaas R.S."/>
            <person name="Kennedy S."/>
            <person name="Kristiansen K."/>
            <person name="Kultima J.R."/>
            <person name="Leonard P."/>
            <person name="Levenez F."/>
            <person name="Lund O."/>
            <person name="Moumen B."/>
            <person name="Le Paslier D."/>
            <person name="Pons N."/>
            <person name="Pedersen O."/>
            <person name="Prifti E."/>
            <person name="Qin J."/>
            <person name="Raes J."/>
            <person name="Tap J."/>
            <person name="Tims S."/>
            <person name="Ussery D.W."/>
            <person name="Yamada T."/>
            <person name="MetaHit consortium"/>
            <person name="Renault P."/>
            <person name="Sicheritz-Ponten T."/>
            <person name="Bork P."/>
            <person name="Wang J."/>
            <person name="Brunak S."/>
            <person name="Ehrlich S.D."/>
        </authorList>
    </citation>
    <scope>NUCLEOTIDE SEQUENCE [LARGE SCALE GENOMIC DNA]</scope>
</reference>
<dbReference type="InterPro" id="IPR010056">
    <property type="entry name" value="Phage_rep_org__N"/>
</dbReference>
<feature type="compositionally biased region" description="Basic and acidic residues" evidence="1">
    <location>
        <begin position="125"/>
        <end position="179"/>
    </location>
</feature>
<dbReference type="Pfam" id="PF09681">
    <property type="entry name" value="Phage_rep_org_N"/>
    <property type="match status" value="1"/>
</dbReference>
<organism evidence="3 4">
    <name type="scientific">Phascolarctobacterium succinatutens CAG:287</name>
    <dbReference type="NCBI Taxonomy" id="1263101"/>
    <lineage>
        <taxon>Bacteria</taxon>
        <taxon>Bacillati</taxon>
        <taxon>Bacillota</taxon>
        <taxon>Negativicutes</taxon>
        <taxon>Acidaminococcales</taxon>
        <taxon>Acidaminococcaceae</taxon>
        <taxon>Phascolarctobacterium</taxon>
    </lineage>
</organism>
<dbReference type="Proteomes" id="UP000014937">
    <property type="component" value="Unassembled WGS sequence"/>
</dbReference>
<dbReference type="PANTHER" id="PTHR37293:SF7">
    <property type="entry name" value="HYPOTHETICAL PHAGE PROTEIN"/>
    <property type="match status" value="1"/>
</dbReference>
<dbReference type="InterPro" id="IPR053162">
    <property type="entry name" value="DnaD"/>
</dbReference>
<feature type="region of interest" description="Disordered" evidence="1">
    <location>
        <begin position="121"/>
        <end position="179"/>
    </location>
</feature>